<evidence type="ECO:0000313" key="1">
    <source>
        <dbReference type="EMBL" id="TGZ62648.1"/>
    </source>
</evidence>
<reference evidence="1 2" key="1">
    <citation type="journal article" date="2019" name="BMC Genomics">
        <title>New insights from Opisthorchis felineus genome: update on genomics of the epidemiologically important liver flukes.</title>
        <authorList>
            <person name="Ershov N.I."/>
            <person name="Mordvinov V.A."/>
            <person name="Prokhortchouk E.B."/>
            <person name="Pakharukova M.Y."/>
            <person name="Gunbin K.V."/>
            <person name="Ustyantsev K."/>
            <person name="Genaev M.A."/>
            <person name="Blinov A.G."/>
            <person name="Mazur A."/>
            <person name="Boulygina E."/>
            <person name="Tsygankova S."/>
            <person name="Khrameeva E."/>
            <person name="Chekanov N."/>
            <person name="Fan G."/>
            <person name="Xiao A."/>
            <person name="Zhang H."/>
            <person name="Xu X."/>
            <person name="Yang H."/>
            <person name="Solovyev V."/>
            <person name="Lee S.M."/>
            <person name="Liu X."/>
            <person name="Afonnikov D.A."/>
            <person name="Skryabin K.G."/>
        </authorList>
    </citation>
    <scope>NUCLEOTIDE SEQUENCE [LARGE SCALE GENOMIC DNA]</scope>
    <source>
        <strain evidence="1">AK-0245</strain>
        <tissue evidence="1">Whole organism</tissue>
    </source>
</reference>
<organism evidence="1 2">
    <name type="scientific">Opisthorchis felineus</name>
    <dbReference type="NCBI Taxonomy" id="147828"/>
    <lineage>
        <taxon>Eukaryota</taxon>
        <taxon>Metazoa</taxon>
        <taxon>Spiralia</taxon>
        <taxon>Lophotrochozoa</taxon>
        <taxon>Platyhelminthes</taxon>
        <taxon>Trematoda</taxon>
        <taxon>Digenea</taxon>
        <taxon>Opisthorchiida</taxon>
        <taxon>Opisthorchiata</taxon>
        <taxon>Opisthorchiidae</taxon>
        <taxon>Opisthorchis</taxon>
    </lineage>
</organism>
<sequence length="106" mass="12106">MSKPAMQYVRRRFVKASNAVSSTETRPNIFSGKKLDSRSEAANVSQMIILNLTKTSVIPILVMNTGEFFSQTLKSQQVLHYEDRWHVTTSLGVFQTKYYPLGRTMD</sequence>
<proteinExistence type="predicted"/>
<name>A0A4S2LP77_OPIFE</name>
<dbReference type="Proteomes" id="UP000308267">
    <property type="component" value="Unassembled WGS sequence"/>
</dbReference>
<keyword evidence="2" id="KW-1185">Reference proteome</keyword>
<accession>A0A4S2LP77</accession>
<comment type="caution">
    <text evidence="1">The sequence shown here is derived from an EMBL/GenBank/DDBJ whole genome shotgun (WGS) entry which is preliminary data.</text>
</comment>
<evidence type="ECO:0000313" key="2">
    <source>
        <dbReference type="Proteomes" id="UP000308267"/>
    </source>
</evidence>
<dbReference type="EMBL" id="SJOL01007418">
    <property type="protein sequence ID" value="TGZ62648.1"/>
    <property type="molecule type" value="Genomic_DNA"/>
</dbReference>
<protein>
    <submittedName>
        <fullName evidence="1">Uncharacterized protein</fullName>
    </submittedName>
</protein>
<dbReference type="AlphaFoldDB" id="A0A4S2LP77"/>
<gene>
    <name evidence="1" type="ORF">CRM22_007315</name>
</gene>